<dbReference type="EMBL" id="QGNZ01000004">
    <property type="protein sequence ID" value="PWS26488.1"/>
    <property type="molecule type" value="Genomic_DNA"/>
</dbReference>
<dbReference type="Proteomes" id="UP000245379">
    <property type="component" value="Unassembled WGS sequence"/>
</dbReference>
<sequence length="117" mass="13672">METICLDCGNAIKGRSDKKFCNDACRNHYNNRLKSEDNFLLKSINQILKQNRSILLKLNPEGKVKMAKSRLLKAGFNFSYHTHHHQTHNGNTYVFCYEQGYLPLNDNELLLVRKEEK</sequence>
<evidence type="ECO:0000313" key="1">
    <source>
        <dbReference type="EMBL" id="PWS26488.1"/>
    </source>
</evidence>
<evidence type="ECO:0008006" key="3">
    <source>
        <dbReference type="Google" id="ProtNLM"/>
    </source>
</evidence>
<evidence type="ECO:0000313" key="2">
    <source>
        <dbReference type="Proteomes" id="UP000245379"/>
    </source>
</evidence>
<name>A0A317EN58_9SPHI</name>
<protein>
    <recommendedName>
        <fullName evidence="3">DUF2116 family Zn-ribbon domain-containing protein</fullName>
    </recommendedName>
</protein>
<proteinExistence type="predicted"/>
<dbReference type="OrthoDB" id="5187906at2"/>
<dbReference type="AlphaFoldDB" id="A0A317EN58"/>
<accession>A0A317EN58</accession>
<dbReference type="RefSeq" id="WP_109927052.1">
    <property type="nucleotide sequence ID" value="NZ_QGNZ01000004.1"/>
</dbReference>
<gene>
    <name evidence="1" type="ORF">DHW03_17065</name>
</gene>
<reference evidence="1 2" key="1">
    <citation type="submission" date="2018-05" db="EMBL/GenBank/DDBJ databases">
        <title>Pedobacter paludis sp. nov., isolated from wetland soil.</title>
        <authorList>
            <person name="Zhang Y."/>
            <person name="Wang G."/>
        </authorList>
    </citation>
    <scope>NUCLEOTIDE SEQUENCE [LARGE SCALE GENOMIC DNA]</scope>
    <source>
        <strain evidence="1 2">KCTC22721</strain>
    </source>
</reference>
<comment type="caution">
    <text evidence="1">The sequence shown here is derived from an EMBL/GenBank/DDBJ whole genome shotgun (WGS) entry which is preliminary data.</text>
</comment>
<keyword evidence="2" id="KW-1185">Reference proteome</keyword>
<organism evidence="1 2">
    <name type="scientific">Pedobacter yonginense</name>
    <dbReference type="NCBI Taxonomy" id="651869"/>
    <lineage>
        <taxon>Bacteria</taxon>
        <taxon>Pseudomonadati</taxon>
        <taxon>Bacteroidota</taxon>
        <taxon>Sphingobacteriia</taxon>
        <taxon>Sphingobacteriales</taxon>
        <taxon>Sphingobacteriaceae</taxon>
        <taxon>Pedobacter</taxon>
    </lineage>
</organism>